<dbReference type="Proteomes" id="UP000252706">
    <property type="component" value="Unassembled WGS sequence"/>
</dbReference>
<sequence>MDTIIGELPTLKETYQDMLGPYAGVANWVMAAFAFVAFGGKLVFGKTDLQLSFSQDQTQDILRASVFAGLLMFLGVTFWAENQTPAYDLGLIGMVLAASGVIAWGGFALIRSWLVFEVNTMDGRHHKGLWLTDSAKDKLRGIGLPKGARKPPSAIELLCGNGNNLDAVWSANARRAAGAVLTLALFFRSSIVMAGVALFAVSLGPSSPAIKVISDTELELSAVALFSHDSSVLSEYGKKQLAQYLPQIVAQASTNIHVVGHTDTTGNKSYNLTLSLQRAQAVQAWMEARPELENVAIEAFGKGESEPLFDEETVGLLQRNEAQLGNRRVDILLDPMDEQSGK</sequence>
<feature type="domain" description="OmpA-like" evidence="5">
    <location>
        <begin position="213"/>
        <end position="337"/>
    </location>
</feature>
<evidence type="ECO:0000256" key="4">
    <source>
        <dbReference type="SAM" id="Phobius"/>
    </source>
</evidence>
<organism evidence="6 7">
    <name type="scientific">Phaeobacter gallaeciensis</name>
    <dbReference type="NCBI Taxonomy" id="60890"/>
    <lineage>
        <taxon>Bacteria</taxon>
        <taxon>Pseudomonadati</taxon>
        <taxon>Pseudomonadota</taxon>
        <taxon>Alphaproteobacteria</taxon>
        <taxon>Rhodobacterales</taxon>
        <taxon>Roseobacteraceae</taxon>
        <taxon>Phaeobacter</taxon>
    </lineage>
</organism>
<evidence type="ECO:0000256" key="1">
    <source>
        <dbReference type="ARBA" id="ARBA00004442"/>
    </source>
</evidence>
<name>A0A366X6F4_9RHOB</name>
<dbReference type="InterPro" id="IPR006665">
    <property type="entry name" value="OmpA-like"/>
</dbReference>
<comment type="caution">
    <text evidence="6">The sequence shown here is derived from an EMBL/GenBank/DDBJ whole genome shotgun (WGS) entry which is preliminary data.</text>
</comment>
<evidence type="ECO:0000256" key="2">
    <source>
        <dbReference type="ARBA" id="ARBA00023136"/>
    </source>
</evidence>
<reference evidence="6 7" key="1">
    <citation type="submission" date="2018-07" db="EMBL/GenBank/DDBJ databases">
        <title>Modular assembly of carbohydrate-degrading microbial communities in the ocean.</title>
        <authorList>
            <person name="Enke T.N."/>
            <person name="Datta M.S."/>
            <person name="Schwartzman J.A."/>
            <person name="Cermak N."/>
            <person name="Schmitz D.A."/>
            <person name="Barrere J."/>
            <person name="Cordero O.X."/>
        </authorList>
    </citation>
    <scope>NUCLEOTIDE SEQUENCE [LARGE SCALE GENOMIC DNA]</scope>
    <source>
        <strain evidence="6 7">C3M10</strain>
    </source>
</reference>
<dbReference type="PANTHER" id="PTHR30329:SF20">
    <property type="entry name" value="EXPORTED PROTEIN"/>
    <property type="match status" value="1"/>
</dbReference>
<dbReference type="PROSITE" id="PS51123">
    <property type="entry name" value="OMPA_2"/>
    <property type="match status" value="1"/>
</dbReference>
<dbReference type="GO" id="GO:0009279">
    <property type="term" value="C:cell outer membrane"/>
    <property type="evidence" value="ECO:0007669"/>
    <property type="project" value="UniProtKB-SubCell"/>
</dbReference>
<dbReference type="AlphaFoldDB" id="A0A366X6F4"/>
<dbReference type="PANTHER" id="PTHR30329">
    <property type="entry name" value="STATOR ELEMENT OF FLAGELLAR MOTOR COMPLEX"/>
    <property type="match status" value="1"/>
</dbReference>
<dbReference type="OrthoDB" id="9792021at2"/>
<dbReference type="Pfam" id="PF00691">
    <property type="entry name" value="OmpA"/>
    <property type="match status" value="1"/>
</dbReference>
<gene>
    <name evidence="6" type="ORF">DS909_02815</name>
</gene>
<feature type="transmembrane region" description="Helical" evidence="4">
    <location>
        <begin position="20"/>
        <end position="40"/>
    </location>
</feature>
<feature type="transmembrane region" description="Helical" evidence="4">
    <location>
        <begin position="61"/>
        <end position="80"/>
    </location>
</feature>
<protein>
    <recommendedName>
        <fullName evidence="5">OmpA-like domain-containing protein</fullName>
    </recommendedName>
</protein>
<keyword evidence="2 3" id="KW-0472">Membrane</keyword>
<evidence type="ECO:0000313" key="6">
    <source>
        <dbReference type="EMBL" id="RBW61119.1"/>
    </source>
</evidence>
<accession>A0A366X6F4</accession>
<dbReference type="Gene3D" id="3.30.1330.60">
    <property type="entry name" value="OmpA-like domain"/>
    <property type="match status" value="1"/>
</dbReference>
<dbReference type="InterPro" id="IPR036737">
    <property type="entry name" value="OmpA-like_sf"/>
</dbReference>
<comment type="subcellular location">
    <subcellularLocation>
        <location evidence="1">Cell outer membrane</location>
    </subcellularLocation>
</comment>
<feature type="transmembrane region" description="Helical" evidence="4">
    <location>
        <begin position="179"/>
        <end position="201"/>
    </location>
</feature>
<dbReference type="PRINTS" id="PR01021">
    <property type="entry name" value="OMPADOMAIN"/>
</dbReference>
<dbReference type="SUPFAM" id="SSF103088">
    <property type="entry name" value="OmpA-like"/>
    <property type="match status" value="1"/>
</dbReference>
<evidence type="ECO:0000313" key="7">
    <source>
        <dbReference type="Proteomes" id="UP000252706"/>
    </source>
</evidence>
<evidence type="ECO:0000256" key="3">
    <source>
        <dbReference type="PROSITE-ProRule" id="PRU00473"/>
    </source>
</evidence>
<dbReference type="InterPro" id="IPR006664">
    <property type="entry name" value="OMP_bac"/>
</dbReference>
<dbReference type="EMBL" id="QOCE01000006">
    <property type="protein sequence ID" value="RBW61119.1"/>
    <property type="molecule type" value="Genomic_DNA"/>
</dbReference>
<dbReference type="InterPro" id="IPR050330">
    <property type="entry name" value="Bact_OuterMem_StrucFunc"/>
</dbReference>
<evidence type="ECO:0000259" key="5">
    <source>
        <dbReference type="PROSITE" id="PS51123"/>
    </source>
</evidence>
<keyword evidence="4" id="KW-1133">Transmembrane helix</keyword>
<dbReference type="CDD" id="cd07185">
    <property type="entry name" value="OmpA_C-like"/>
    <property type="match status" value="1"/>
</dbReference>
<proteinExistence type="predicted"/>
<keyword evidence="4" id="KW-0812">Transmembrane</keyword>
<feature type="transmembrane region" description="Helical" evidence="4">
    <location>
        <begin position="92"/>
        <end position="116"/>
    </location>
</feature>